<reference evidence="7 8" key="1">
    <citation type="journal article" date="2018" name="Syst. Appl. Microbiol.">
        <title>A new symbiotic nanoarchaeote (Candidatus Nanoclepta minutus) and its host (Zestosphaera tikiterensis gen. nov., sp. nov.) from a New Zealand hot spring.</title>
        <authorList>
            <person name="St John E."/>
            <person name="Liu Y."/>
            <person name="Podar M."/>
            <person name="Stott M.B."/>
            <person name="Meneghin J."/>
            <person name="Chen Z."/>
            <person name="Lagutin K."/>
            <person name="Mitchell K."/>
            <person name="Reysenbach A.L."/>
        </authorList>
    </citation>
    <scope>NUCLEOTIDE SEQUENCE [LARGE SCALE GENOMIC DNA]</scope>
    <source>
        <strain evidence="7">NZ3</strain>
    </source>
</reference>
<comment type="caution">
    <text evidence="7">The sequence shown here is derived from an EMBL/GenBank/DDBJ whole genome shotgun (WGS) entry which is preliminary data.</text>
</comment>
<accession>A0A2R7Y4D2</accession>
<gene>
    <name evidence="7" type="ORF">B7O98_06905</name>
</gene>
<evidence type="ECO:0000256" key="6">
    <source>
        <dbReference type="SAM" id="Phobius"/>
    </source>
</evidence>
<evidence type="ECO:0000313" key="8">
    <source>
        <dbReference type="Proteomes" id="UP000244093"/>
    </source>
</evidence>
<dbReference type="GO" id="GO:0008324">
    <property type="term" value="F:monoatomic cation transmembrane transporter activity"/>
    <property type="evidence" value="ECO:0007669"/>
    <property type="project" value="InterPro"/>
</dbReference>
<evidence type="ECO:0000256" key="2">
    <source>
        <dbReference type="ARBA" id="ARBA00022475"/>
    </source>
</evidence>
<keyword evidence="4 6" id="KW-1133">Transmembrane helix</keyword>
<dbReference type="PIRSF" id="PIRSF019239">
    <property type="entry name" value="MrpE"/>
    <property type="match status" value="1"/>
</dbReference>
<keyword evidence="2" id="KW-1003">Cell membrane</keyword>
<evidence type="ECO:0000256" key="1">
    <source>
        <dbReference type="ARBA" id="ARBA00004651"/>
    </source>
</evidence>
<keyword evidence="3 6" id="KW-0812">Transmembrane</keyword>
<dbReference type="Proteomes" id="UP000244093">
    <property type="component" value="Unassembled WGS sequence"/>
</dbReference>
<proteinExistence type="predicted"/>
<keyword evidence="5 6" id="KW-0472">Membrane</keyword>
<organism evidence="7 8">
    <name type="scientific">Zestosphaera tikiterensis</name>
    <dbReference type="NCBI Taxonomy" id="1973259"/>
    <lineage>
        <taxon>Archaea</taxon>
        <taxon>Thermoproteota</taxon>
        <taxon>Thermoprotei</taxon>
        <taxon>Desulfurococcales</taxon>
        <taxon>Desulfurococcaceae</taxon>
        <taxon>Zestosphaera</taxon>
    </lineage>
</organism>
<comment type="subcellular location">
    <subcellularLocation>
        <location evidence="1">Cell membrane</location>
        <topology evidence="1">Multi-pass membrane protein</topology>
    </subcellularLocation>
</comment>
<dbReference type="Pfam" id="PF01899">
    <property type="entry name" value="MNHE"/>
    <property type="match status" value="1"/>
</dbReference>
<evidence type="ECO:0000256" key="4">
    <source>
        <dbReference type="ARBA" id="ARBA00022989"/>
    </source>
</evidence>
<dbReference type="EMBL" id="NBVN01000004">
    <property type="protein sequence ID" value="PUA32380.1"/>
    <property type="molecule type" value="Genomic_DNA"/>
</dbReference>
<evidence type="ECO:0000313" key="7">
    <source>
        <dbReference type="EMBL" id="PUA32380.1"/>
    </source>
</evidence>
<evidence type="ECO:0000256" key="5">
    <source>
        <dbReference type="ARBA" id="ARBA00023136"/>
    </source>
</evidence>
<feature type="transmembrane region" description="Helical" evidence="6">
    <location>
        <begin position="7"/>
        <end position="24"/>
    </location>
</feature>
<evidence type="ECO:0008006" key="9">
    <source>
        <dbReference type="Google" id="ProtNLM"/>
    </source>
</evidence>
<protein>
    <recommendedName>
        <fullName evidence="9">Cation:proton antiporter</fullName>
    </recommendedName>
</protein>
<dbReference type="GO" id="GO:0005886">
    <property type="term" value="C:plasma membrane"/>
    <property type="evidence" value="ECO:0007669"/>
    <property type="project" value="UniProtKB-SubCell"/>
</dbReference>
<sequence length="168" mass="19054">MRKLFKVLILSLGVFTVYIIYTGSVKLYDIATGVIVSLIVSYLTANIVIEDWRKALDLRRVATFIKFAFRYLLIDEVKAHALVIRLGLSPRLSLKPAIVKIPINSRSDYAVTMTSLAITNTPGTVVVDLTEDNSVLYVHWIYATKIEPQEAYKEVCEVFDSYARKVFD</sequence>
<dbReference type="AlphaFoldDB" id="A0A2R7Y4D2"/>
<name>A0A2R7Y4D2_9CREN</name>
<feature type="transmembrane region" description="Helical" evidence="6">
    <location>
        <begin position="30"/>
        <end position="49"/>
    </location>
</feature>
<evidence type="ECO:0000256" key="3">
    <source>
        <dbReference type="ARBA" id="ARBA00022692"/>
    </source>
</evidence>
<dbReference type="PANTHER" id="PTHR34584">
    <property type="entry name" value="NA(+)/H(+) ANTIPORTER SUBUNIT E1"/>
    <property type="match status" value="1"/>
</dbReference>
<dbReference type="InterPro" id="IPR002758">
    <property type="entry name" value="Cation_antiport_E"/>
</dbReference>
<dbReference type="PANTHER" id="PTHR34584:SF1">
    <property type="entry name" value="NA(+)_H(+) ANTIPORTER SUBUNIT E1"/>
    <property type="match status" value="1"/>
</dbReference>